<evidence type="ECO:0000256" key="5">
    <source>
        <dbReference type="SAM" id="Phobius"/>
    </source>
</evidence>
<feature type="transmembrane region" description="Helical" evidence="5">
    <location>
        <begin position="328"/>
        <end position="346"/>
    </location>
</feature>
<dbReference type="PROSITE" id="PS50297">
    <property type="entry name" value="ANK_REP_REGION"/>
    <property type="match status" value="1"/>
</dbReference>
<evidence type="ECO:0000256" key="4">
    <source>
        <dbReference type="SAM" id="MobiDB-lite"/>
    </source>
</evidence>
<evidence type="ECO:0000313" key="7">
    <source>
        <dbReference type="Proteomes" id="UP000183809"/>
    </source>
</evidence>
<keyword evidence="7" id="KW-1185">Reference proteome</keyword>
<dbReference type="PROSITE" id="PS50088">
    <property type="entry name" value="ANK_REPEAT"/>
    <property type="match status" value="1"/>
</dbReference>
<organism evidence="6 7">
    <name type="scientific">Diplodia corticola</name>
    <dbReference type="NCBI Taxonomy" id="236234"/>
    <lineage>
        <taxon>Eukaryota</taxon>
        <taxon>Fungi</taxon>
        <taxon>Dikarya</taxon>
        <taxon>Ascomycota</taxon>
        <taxon>Pezizomycotina</taxon>
        <taxon>Dothideomycetes</taxon>
        <taxon>Dothideomycetes incertae sedis</taxon>
        <taxon>Botryosphaeriales</taxon>
        <taxon>Botryosphaeriaceae</taxon>
        <taxon>Diplodia</taxon>
    </lineage>
</organism>
<name>A0A1J9QLP0_9PEZI</name>
<feature type="region of interest" description="Disordered" evidence="4">
    <location>
        <begin position="155"/>
        <end position="181"/>
    </location>
</feature>
<dbReference type="OrthoDB" id="194358at2759"/>
<gene>
    <name evidence="6" type="ORF">BKCO1_8300023</name>
</gene>
<dbReference type="RefSeq" id="XP_020125637.1">
    <property type="nucleotide sequence ID" value="XM_020279517.1"/>
</dbReference>
<keyword evidence="2 3" id="KW-0040">ANK repeat</keyword>
<dbReference type="InterPro" id="IPR036770">
    <property type="entry name" value="Ankyrin_rpt-contain_sf"/>
</dbReference>
<dbReference type="Gene3D" id="1.25.40.20">
    <property type="entry name" value="Ankyrin repeat-containing domain"/>
    <property type="match status" value="1"/>
</dbReference>
<evidence type="ECO:0000313" key="6">
    <source>
        <dbReference type="EMBL" id="OJD29377.1"/>
    </source>
</evidence>
<feature type="transmembrane region" description="Helical" evidence="5">
    <location>
        <begin position="41"/>
        <end position="63"/>
    </location>
</feature>
<accession>A0A1J9QLP0</accession>
<dbReference type="InterPro" id="IPR002110">
    <property type="entry name" value="Ankyrin_rpt"/>
</dbReference>
<keyword evidence="5" id="KW-0812">Transmembrane</keyword>
<feature type="transmembrane region" description="Helical" evidence="5">
    <location>
        <begin position="199"/>
        <end position="221"/>
    </location>
</feature>
<evidence type="ECO:0000256" key="3">
    <source>
        <dbReference type="PROSITE-ProRule" id="PRU00023"/>
    </source>
</evidence>
<feature type="repeat" description="ANK" evidence="3">
    <location>
        <begin position="848"/>
        <end position="881"/>
    </location>
</feature>
<evidence type="ECO:0000256" key="2">
    <source>
        <dbReference type="ARBA" id="ARBA00023043"/>
    </source>
</evidence>
<dbReference type="EMBL" id="MNUE01000083">
    <property type="protein sequence ID" value="OJD29377.1"/>
    <property type="molecule type" value="Genomic_DNA"/>
</dbReference>
<sequence>MGDWWDDFSNNLATDLAPLISLFGEQPTKQYLSECVTLLDIIIFSIAPLGIITTIVSTIRVCGNSSLRALIGRAQEGAGNAEVELCSSTSREVCELYNNGGIARVFGRPSLLEIVFDTGSTLDDFFSPRESKQAAGIYSFKGYIHKFQKEQEWYEHKKEKTDEDETGRQGAVDGTRSPQDFAPSPNLSLNIGIKSRNKVWFYAAVVLGSFFQSAVLAWTGILNPVLNLGKSKVESAYAAPMTVIGTILLSCGVGLCAYMIERSTEERVFRRPPQNETSHRARIFWIQPGPQYVGDQAFDSFIYTHDTGAFDQYTTSWRVQRSAPISHVFLGLFLTLLGYIIQFIGLRACHSSVAVAQLGLTVLMSLIRALLRTERMAEDDNLLSKGSGRLDTNQGHELAWLASYLVAESECKQWHILNPGGIKPIAPEEFDPRKREIPESFKGLLLQAAHQTHGLRLSAQDPEIESQFRRWVQNPSQVDKVTELPHLVLAVLYRARLAHLTRSWRDEHVAGRHMARNLAQPIESTTEILFTADFELKDEWSEASIISWPVPCVYGFQHQFYLTLKRKAGFSGYTSGWQIDRSSLEAIVSLWLWNLGLESSHKQENHEDDEQLCNLEKPFRRLFLPARSTLRLMEFWGTAVTPIRGNLKRESGVTQNQNSPHASRDLAVDGTNWRRLFGLFNCGVSLDKEPAFCELPSSSSPAMLCVQEIYSFFFLAMTNIIKGVGGRTQVAEHVRHFRIINTNFAQIQESFERSGLGTREDSLQCIIPALVSRKKPLWTVEDLLRLATRGGHEELAHELLDTEEIDVDAKDEKNRAALWYAASWGRQSILERLLDTGKVNHKVKDTKHGRSPIYEAAEHGHVKAVERLLREPGIEPHAKDRYNETGLFWARRNGHREVERLLVEYDSKVGKTQTRGE</sequence>
<dbReference type="STRING" id="236234.A0A1J9QLP0"/>
<comment type="caution">
    <text evidence="6">The sequence shown here is derived from an EMBL/GenBank/DDBJ whole genome shotgun (WGS) entry which is preliminary data.</text>
</comment>
<feature type="transmembrane region" description="Helical" evidence="5">
    <location>
        <begin position="241"/>
        <end position="260"/>
    </location>
</feature>
<keyword evidence="5" id="KW-1133">Transmembrane helix</keyword>
<keyword evidence="1" id="KW-0677">Repeat</keyword>
<dbReference type="AlphaFoldDB" id="A0A1J9QLP0"/>
<dbReference type="Pfam" id="PF12796">
    <property type="entry name" value="Ank_2"/>
    <property type="match status" value="1"/>
</dbReference>
<dbReference type="PANTHER" id="PTHR24198:SF165">
    <property type="entry name" value="ANKYRIN REPEAT-CONTAINING PROTEIN-RELATED"/>
    <property type="match status" value="1"/>
</dbReference>
<dbReference type="PANTHER" id="PTHR24198">
    <property type="entry name" value="ANKYRIN REPEAT AND PROTEIN KINASE DOMAIN-CONTAINING PROTEIN"/>
    <property type="match status" value="1"/>
</dbReference>
<dbReference type="GeneID" id="31019780"/>
<reference evidence="6 7" key="1">
    <citation type="submission" date="2016-10" db="EMBL/GenBank/DDBJ databases">
        <title>Proteomics and genomics reveal pathogen-plant mechanisms compatible with a hemibiotrophic lifestyle of Diplodia corticola.</title>
        <authorList>
            <person name="Fernandes I."/>
            <person name="De Jonge R."/>
            <person name="Van De Peer Y."/>
            <person name="Devreese B."/>
            <person name="Alves A."/>
            <person name="Esteves A.C."/>
        </authorList>
    </citation>
    <scope>NUCLEOTIDE SEQUENCE [LARGE SCALE GENOMIC DNA]</scope>
    <source>
        <strain evidence="6 7">CBS 112549</strain>
    </source>
</reference>
<dbReference type="SMART" id="SM00248">
    <property type="entry name" value="ANK"/>
    <property type="match status" value="4"/>
</dbReference>
<dbReference type="SUPFAM" id="SSF48403">
    <property type="entry name" value="Ankyrin repeat"/>
    <property type="match status" value="1"/>
</dbReference>
<protein>
    <submittedName>
        <fullName evidence="6">Endoglucanase</fullName>
    </submittedName>
</protein>
<proteinExistence type="predicted"/>
<keyword evidence="5" id="KW-0472">Membrane</keyword>
<dbReference type="Proteomes" id="UP000183809">
    <property type="component" value="Unassembled WGS sequence"/>
</dbReference>
<evidence type="ECO:0000256" key="1">
    <source>
        <dbReference type="ARBA" id="ARBA00022737"/>
    </source>
</evidence>